<evidence type="ECO:0000256" key="9">
    <source>
        <dbReference type="ARBA" id="ARBA00023264"/>
    </source>
</evidence>
<dbReference type="EMBL" id="KI660255">
    <property type="protein sequence ID" value="ETN76056.1"/>
    <property type="molecule type" value="Genomic_DNA"/>
</dbReference>
<feature type="transmembrane region" description="Helical" evidence="12">
    <location>
        <begin position="75"/>
        <end position="94"/>
    </location>
</feature>
<evidence type="ECO:0000256" key="2">
    <source>
        <dbReference type="ARBA" id="ARBA00022516"/>
    </source>
</evidence>
<dbReference type="GO" id="GO:0016020">
    <property type="term" value="C:membrane"/>
    <property type="evidence" value="ECO:0007669"/>
    <property type="project" value="UniProtKB-SubCell"/>
</dbReference>
<dbReference type="InterPro" id="IPR000462">
    <property type="entry name" value="CDP-OH_P_trans"/>
</dbReference>
<dbReference type="GO" id="GO:0005739">
    <property type="term" value="C:mitochondrion"/>
    <property type="evidence" value="ECO:0007669"/>
    <property type="project" value="TreeGrafter"/>
</dbReference>
<comment type="subcellular location">
    <subcellularLocation>
        <location evidence="1">Membrane</location>
        <topology evidence="1">Multi-pass membrane protein</topology>
    </subcellularLocation>
</comment>
<dbReference type="KEGG" id="nai:NECAME_11973"/>
<evidence type="ECO:0000256" key="6">
    <source>
        <dbReference type="ARBA" id="ARBA00023098"/>
    </source>
</evidence>
<accession>W2T482</accession>
<feature type="non-terminal residue" evidence="13">
    <location>
        <position position="1"/>
    </location>
</feature>
<dbReference type="InterPro" id="IPR043130">
    <property type="entry name" value="CDP-OH_PTrfase_TM_dom"/>
</dbReference>
<dbReference type="Proteomes" id="UP000053676">
    <property type="component" value="Unassembled WGS sequence"/>
</dbReference>
<evidence type="ECO:0000256" key="10">
    <source>
        <dbReference type="ARBA" id="ARBA00039001"/>
    </source>
</evidence>
<keyword evidence="8" id="KW-0594">Phospholipid biosynthesis</keyword>
<gene>
    <name evidence="13" type="ORF">NECAME_11973</name>
</gene>
<evidence type="ECO:0000256" key="1">
    <source>
        <dbReference type="ARBA" id="ARBA00004141"/>
    </source>
</evidence>
<organism evidence="13 14">
    <name type="scientific">Necator americanus</name>
    <name type="common">Human hookworm</name>
    <dbReference type="NCBI Taxonomy" id="51031"/>
    <lineage>
        <taxon>Eukaryota</taxon>
        <taxon>Metazoa</taxon>
        <taxon>Ecdysozoa</taxon>
        <taxon>Nematoda</taxon>
        <taxon>Chromadorea</taxon>
        <taxon>Rhabditida</taxon>
        <taxon>Rhabditina</taxon>
        <taxon>Rhabditomorpha</taxon>
        <taxon>Strongyloidea</taxon>
        <taxon>Ancylostomatidae</taxon>
        <taxon>Bunostominae</taxon>
        <taxon>Necator</taxon>
    </lineage>
</organism>
<keyword evidence="7 12" id="KW-0472">Membrane</keyword>
<dbReference type="STRING" id="51031.W2T482"/>
<dbReference type="CTD" id="25352001"/>
<sequence length="182" mass="19868">IVATPIVGYLVVQHEFPIAFGLFIAAGITDLLDGLIARNIPGQKSLFGSVLDPIADKLLVSVMFITMSYAALIPWQLTAVVLLRDVCLLVGGFYKRYRSMEPPYTVQRYFNPEVSSMQVVPSTMSKINTILQLSVIACSLSIPVFSLGEFSSQTAAGLCWVTAFTTIYSGLQYASGRAFKKI</sequence>
<keyword evidence="9" id="KW-1208">Phospholipid metabolism</keyword>
<dbReference type="InterPro" id="IPR004570">
    <property type="entry name" value="Phosphatidylglycerol_P_synth"/>
</dbReference>
<dbReference type="Pfam" id="PF01066">
    <property type="entry name" value="CDP-OH_P_transf"/>
    <property type="match status" value="1"/>
</dbReference>
<evidence type="ECO:0000256" key="12">
    <source>
        <dbReference type="SAM" id="Phobius"/>
    </source>
</evidence>
<proteinExistence type="predicted"/>
<dbReference type="OrthoDB" id="10020554at2759"/>
<keyword evidence="3 13" id="KW-0808">Transferase</keyword>
<comment type="catalytic activity">
    <reaction evidence="11">
        <text>a CDP-1,2-diacyl-sn-glycerol + a 1,2-diacyl-sn-glycero-3-phospho-(1'-sn-glycerol) = a cardiolipin + CMP + H(+)</text>
        <dbReference type="Rhea" id="RHEA:32931"/>
        <dbReference type="ChEBI" id="CHEBI:15378"/>
        <dbReference type="ChEBI" id="CHEBI:58332"/>
        <dbReference type="ChEBI" id="CHEBI:60377"/>
        <dbReference type="ChEBI" id="CHEBI:62237"/>
        <dbReference type="ChEBI" id="CHEBI:64716"/>
        <dbReference type="EC" id="2.7.8.41"/>
    </reaction>
</comment>
<name>W2T482_NECAM</name>
<dbReference type="GO" id="GO:0008444">
    <property type="term" value="F:CDP-diacylglycerol-glycerol-3-phosphate 3-phosphatidyltransferase activity"/>
    <property type="evidence" value="ECO:0007669"/>
    <property type="project" value="InterPro"/>
</dbReference>
<keyword evidence="4 12" id="KW-0812">Transmembrane</keyword>
<dbReference type="PANTHER" id="PTHR14269:SF60">
    <property type="entry name" value="CARDIOLIPIN SYNTHASE (CMP-FORMING)"/>
    <property type="match status" value="1"/>
</dbReference>
<evidence type="ECO:0000256" key="4">
    <source>
        <dbReference type="ARBA" id="ARBA00022692"/>
    </source>
</evidence>
<dbReference type="PANTHER" id="PTHR14269">
    <property type="entry name" value="CDP-DIACYLGLYCEROL--GLYCEROL-3-PHOSPHATE 3-PHOSPHATIDYLTRANSFERASE-RELATED"/>
    <property type="match status" value="1"/>
</dbReference>
<protein>
    <recommendedName>
        <fullName evidence="10">cardiolipin synthase (CMP-forming)</fullName>
        <ecNumber evidence="10">2.7.8.41</ecNumber>
    </recommendedName>
</protein>
<evidence type="ECO:0000256" key="3">
    <source>
        <dbReference type="ARBA" id="ARBA00022679"/>
    </source>
</evidence>
<evidence type="ECO:0000256" key="5">
    <source>
        <dbReference type="ARBA" id="ARBA00022989"/>
    </source>
</evidence>
<evidence type="ECO:0000313" key="14">
    <source>
        <dbReference type="Proteomes" id="UP000053676"/>
    </source>
</evidence>
<reference evidence="14" key="1">
    <citation type="journal article" date="2014" name="Nat. Genet.">
        <title>Genome of the human hookworm Necator americanus.</title>
        <authorList>
            <person name="Tang Y.T."/>
            <person name="Gao X."/>
            <person name="Rosa B.A."/>
            <person name="Abubucker S."/>
            <person name="Hallsworth-Pepin K."/>
            <person name="Martin J."/>
            <person name="Tyagi R."/>
            <person name="Heizer E."/>
            <person name="Zhang X."/>
            <person name="Bhonagiri-Palsikar V."/>
            <person name="Minx P."/>
            <person name="Warren W.C."/>
            <person name="Wang Q."/>
            <person name="Zhan B."/>
            <person name="Hotez P.J."/>
            <person name="Sternberg P.W."/>
            <person name="Dougall A."/>
            <person name="Gaze S.T."/>
            <person name="Mulvenna J."/>
            <person name="Sotillo J."/>
            <person name="Ranganathan S."/>
            <person name="Rabelo E.M."/>
            <person name="Wilson R.K."/>
            <person name="Felgner P.L."/>
            <person name="Bethony J."/>
            <person name="Hawdon J.M."/>
            <person name="Gasser R.B."/>
            <person name="Loukas A."/>
            <person name="Mitreva M."/>
        </authorList>
    </citation>
    <scope>NUCLEOTIDE SEQUENCE [LARGE SCALE GENOMIC DNA]</scope>
</reference>
<keyword evidence="5 12" id="KW-1133">Transmembrane helix</keyword>
<dbReference type="Gene3D" id="1.20.120.1760">
    <property type="match status" value="1"/>
</dbReference>
<keyword evidence="6" id="KW-0443">Lipid metabolism</keyword>
<evidence type="ECO:0000313" key="13">
    <source>
        <dbReference type="EMBL" id="ETN76056.1"/>
    </source>
</evidence>
<dbReference type="AlphaFoldDB" id="W2T482"/>
<dbReference type="EC" id="2.7.8.41" evidence="10"/>
<keyword evidence="2" id="KW-0444">Lipid biosynthesis</keyword>
<keyword evidence="14" id="KW-1185">Reference proteome</keyword>
<dbReference type="PIRSF" id="PIRSF000847">
    <property type="entry name" value="Phos_ph_gly_syn"/>
    <property type="match status" value="1"/>
</dbReference>
<dbReference type="OMA" id="KRFNMAS"/>
<dbReference type="GO" id="GO:0043337">
    <property type="term" value="F:cardiolipin synthase (CMP-forming)"/>
    <property type="evidence" value="ECO:0007669"/>
    <property type="project" value="UniProtKB-EC"/>
</dbReference>
<dbReference type="GeneID" id="25352001"/>
<evidence type="ECO:0000256" key="11">
    <source>
        <dbReference type="ARBA" id="ARBA00047433"/>
    </source>
</evidence>
<dbReference type="GO" id="GO:0032049">
    <property type="term" value="P:cardiolipin biosynthetic process"/>
    <property type="evidence" value="ECO:0007669"/>
    <property type="project" value="TreeGrafter"/>
</dbReference>
<evidence type="ECO:0000256" key="7">
    <source>
        <dbReference type="ARBA" id="ARBA00023136"/>
    </source>
</evidence>
<dbReference type="InterPro" id="IPR050324">
    <property type="entry name" value="CDP-alcohol_PTase-I"/>
</dbReference>
<evidence type="ECO:0000256" key="8">
    <source>
        <dbReference type="ARBA" id="ARBA00023209"/>
    </source>
</evidence>
<feature type="transmembrane region" description="Helical" evidence="12">
    <location>
        <begin position="18"/>
        <end position="37"/>
    </location>
</feature>